<accession>A0A146LPN1</accession>
<sequence>MWDQELKDRRNPIVCNREREIREPSDPSCWKQVSGELNTVKLPSRGCNLKTLFLFTWWEGPDRGCDNSDIVGYEEGLSMFCDSGGRINSQKINFVADDQEQPLPSKTLRFVPDFQPRSEKSCLVNSRGRWMYHTGVKVNPAASHHQIWTPGRPTMQADSYPDFPARRMLCLIQ</sequence>
<protein>
    <submittedName>
        <fullName evidence="1">Uncharacterized protein</fullName>
    </submittedName>
</protein>
<organism evidence="1">
    <name type="scientific">Lygus hesperus</name>
    <name type="common">Western plant bug</name>
    <dbReference type="NCBI Taxonomy" id="30085"/>
    <lineage>
        <taxon>Eukaryota</taxon>
        <taxon>Metazoa</taxon>
        <taxon>Ecdysozoa</taxon>
        <taxon>Arthropoda</taxon>
        <taxon>Hexapoda</taxon>
        <taxon>Insecta</taxon>
        <taxon>Pterygota</taxon>
        <taxon>Neoptera</taxon>
        <taxon>Paraneoptera</taxon>
        <taxon>Hemiptera</taxon>
        <taxon>Heteroptera</taxon>
        <taxon>Panheteroptera</taxon>
        <taxon>Cimicomorpha</taxon>
        <taxon>Miridae</taxon>
        <taxon>Mirini</taxon>
        <taxon>Lygus</taxon>
    </lineage>
</organism>
<reference evidence="1" key="1">
    <citation type="journal article" date="2016" name="Gigascience">
        <title>De novo construction of an expanded transcriptome assembly for the western tarnished plant bug, Lygus hesperus.</title>
        <authorList>
            <person name="Tassone E.E."/>
            <person name="Geib S.M."/>
            <person name="Hall B."/>
            <person name="Fabrick J.A."/>
            <person name="Brent C.S."/>
            <person name="Hull J.J."/>
        </authorList>
    </citation>
    <scope>NUCLEOTIDE SEQUENCE</scope>
</reference>
<evidence type="ECO:0000313" key="1">
    <source>
        <dbReference type="EMBL" id="JAQ09863.1"/>
    </source>
</evidence>
<dbReference type="EMBL" id="GDHC01008766">
    <property type="protein sequence ID" value="JAQ09863.1"/>
    <property type="molecule type" value="Transcribed_RNA"/>
</dbReference>
<feature type="non-terminal residue" evidence="1">
    <location>
        <position position="173"/>
    </location>
</feature>
<name>A0A146LPN1_LYGHE</name>
<gene>
    <name evidence="1" type="ORF">g.67150</name>
</gene>
<dbReference type="AlphaFoldDB" id="A0A146LPN1"/>
<proteinExistence type="predicted"/>